<organism evidence="1 2">
    <name type="scientific">Candidatus Berkelbacteria bacterium RIFCSPHIGHO2_12_FULL_36_9</name>
    <dbReference type="NCBI Taxonomy" id="1797469"/>
    <lineage>
        <taxon>Bacteria</taxon>
        <taxon>Candidatus Berkelbacteria</taxon>
    </lineage>
</organism>
<dbReference type="Proteomes" id="UP000176451">
    <property type="component" value="Unassembled WGS sequence"/>
</dbReference>
<evidence type="ECO:0000313" key="1">
    <source>
        <dbReference type="EMBL" id="OGD65968.1"/>
    </source>
</evidence>
<proteinExistence type="predicted"/>
<accession>A0A1F5EF00</accession>
<dbReference type="STRING" id="1797469.A3F08_00620"/>
<dbReference type="EMBL" id="MEZV01000048">
    <property type="protein sequence ID" value="OGD65968.1"/>
    <property type="molecule type" value="Genomic_DNA"/>
</dbReference>
<dbReference type="AlphaFoldDB" id="A0A1F5EF00"/>
<protein>
    <submittedName>
        <fullName evidence="1">Uncharacterized protein</fullName>
    </submittedName>
</protein>
<reference evidence="1 2" key="1">
    <citation type="journal article" date="2016" name="Nat. Commun.">
        <title>Thousands of microbial genomes shed light on interconnected biogeochemical processes in an aquifer system.</title>
        <authorList>
            <person name="Anantharaman K."/>
            <person name="Brown C.T."/>
            <person name="Hug L.A."/>
            <person name="Sharon I."/>
            <person name="Castelle C.J."/>
            <person name="Probst A.J."/>
            <person name="Thomas B.C."/>
            <person name="Singh A."/>
            <person name="Wilkins M.J."/>
            <person name="Karaoz U."/>
            <person name="Brodie E.L."/>
            <person name="Williams K.H."/>
            <person name="Hubbard S.S."/>
            <person name="Banfield J.F."/>
        </authorList>
    </citation>
    <scope>NUCLEOTIDE SEQUENCE [LARGE SCALE GENOMIC DNA]</scope>
</reference>
<evidence type="ECO:0000313" key="2">
    <source>
        <dbReference type="Proteomes" id="UP000176451"/>
    </source>
</evidence>
<comment type="caution">
    <text evidence="1">The sequence shown here is derived from an EMBL/GenBank/DDBJ whole genome shotgun (WGS) entry which is preliminary data.</text>
</comment>
<sequence length="73" mass="8581">MDATHNMFEDMFGLAGPEMINQSLNPTPITCEEFEWNKELLVLTDHDNVCYFKSPQDEANMRHHLKTCEKHQK</sequence>
<name>A0A1F5EF00_9BACT</name>
<gene>
    <name evidence="1" type="ORF">A3F08_00620</name>
</gene>